<keyword evidence="1" id="KW-0472">Membrane</keyword>
<feature type="transmembrane region" description="Helical" evidence="1">
    <location>
        <begin position="18"/>
        <end position="38"/>
    </location>
</feature>
<accession>A0A834RDB0</accession>
<protein>
    <submittedName>
        <fullName evidence="2 3">Uncharacterized protein</fullName>
    </submittedName>
</protein>
<proteinExistence type="predicted"/>
<dbReference type="AlphaFoldDB" id="A0A834RDB0"/>
<keyword evidence="4" id="KW-1185">Reference proteome</keyword>
<evidence type="ECO:0000313" key="3">
    <source>
        <dbReference type="EnsemblMetazoa" id="KAF7494463.1"/>
    </source>
</evidence>
<reference evidence="3" key="3">
    <citation type="submission" date="2022-06" db="UniProtKB">
        <authorList>
            <consortium name="EnsemblMetazoa"/>
        </authorList>
    </citation>
    <scope>IDENTIFICATION</scope>
</reference>
<name>A0A834RDB0_SARSC</name>
<dbReference type="EnsemblMetazoa" id="SSS_1843s_mrna">
    <property type="protein sequence ID" value="KAF7494463.1"/>
    <property type="gene ID" value="SSS_1843"/>
</dbReference>
<evidence type="ECO:0000313" key="2">
    <source>
        <dbReference type="EMBL" id="KAF7494463.1"/>
    </source>
</evidence>
<evidence type="ECO:0000256" key="1">
    <source>
        <dbReference type="SAM" id="Phobius"/>
    </source>
</evidence>
<keyword evidence="1" id="KW-1133">Transmembrane helix</keyword>
<reference evidence="2" key="2">
    <citation type="submission" date="2020-01" db="EMBL/GenBank/DDBJ databases">
        <authorList>
            <person name="Korhonen P.K.K."/>
            <person name="Guangxu M.G."/>
            <person name="Wang T.W."/>
            <person name="Stroehlein A.J.S."/>
            <person name="Young N.D."/>
            <person name="Ang C.-S.A."/>
            <person name="Fernando D.W.F."/>
            <person name="Lu H.L."/>
            <person name="Taylor S.T."/>
            <person name="Ehtesham M.E.M."/>
            <person name="Najaraj S.H.N."/>
            <person name="Harsha G.H.G."/>
            <person name="Madugundu A.M."/>
            <person name="Renuse S.R."/>
            <person name="Holt D.H."/>
            <person name="Pandey A.P."/>
            <person name="Papenfuss A.P."/>
            <person name="Gasser R.B.G."/>
            <person name="Fischer K.F."/>
        </authorList>
    </citation>
    <scope>NUCLEOTIDE SEQUENCE</scope>
    <source>
        <strain evidence="2">SSS_KF_BRIS2020</strain>
    </source>
</reference>
<reference evidence="4" key="1">
    <citation type="journal article" date="2020" name="PLoS Negl. Trop. Dis.">
        <title>High-quality nuclear genome for Sarcoptes scabiei-A critical resource for a neglected parasite.</title>
        <authorList>
            <person name="Korhonen P.K."/>
            <person name="Gasser R.B."/>
            <person name="Ma G."/>
            <person name="Wang T."/>
            <person name="Stroehlein A.J."/>
            <person name="Young N.D."/>
            <person name="Ang C.S."/>
            <person name="Fernando D.D."/>
            <person name="Lu H.C."/>
            <person name="Taylor S."/>
            <person name="Reynolds S.L."/>
            <person name="Mofiz E."/>
            <person name="Najaraj S.H."/>
            <person name="Gowda H."/>
            <person name="Madugundu A."/>
            <person name="Renuse S."/>
            <person name="Holt D."/>
            <person name="Pandey A."/>
            <person name="Papenfuss A.T."/>
            <person name="Fischer K."/>
        </authorList>
    </citation>
    <scope>NUCLEOTIDE SEQUENCE [LARGE SCALE GENOMIC DNA]</scope>
</reference>
<evidence type="ECO:0000313" key="4">
    <source>
        <dbReference type="Proteomes" id="UP000070412"/>
    </source>
</evidence>
<organism evidence="2">
    <name type="scientific">Sarcoptes scabiei</name>
    <name type="common">Itch mite</name>
    <name type="synonym">Acarus scabiei</name>
    <dbReference type="NCBI Taxonomy" id="52283"/>
    <lineage>
        <taxon>Eukaryota</taxon>
        <taxon>Metazoa</taxon>
        <taxon>Ecdysozoa</taxon>
        <taxon>Arthropoda</taxon>
        <taxon>Chelicerata</taxon>
        <taxon>Arachnida</taxon>
        <taxon>Acari</taxon>
        <taxon>Acariformes</taxon>
        <taxon>Sarcoptiformes</taxon>
        <taxon>Astigmata</taxon>
        <taxon>Psoroptidia</taxon>
        <taxon>Sarcoptoidea</taxon>
        <taxon>Sarcoptidae</taxon>
        <taxon>Sarcoptinae</taxon>
        <taxon>Sarcoptes</taxon>
    </lineage>
</organism>
<dbReference type="Proteomes" id="UP000070412">
    <property type="component" value="Unassembled WGS sequence"/>
</dbReference>
<keyword evidence="1" id="KW-0812">Transmembrane</keyword>
<gene>
    <name evidence="2" type="ORF">SSS_1843</name>
</gene>
<dbReference type="EMBL" id="WVUK01000053">
    <property type="protein sequence ID" value="KAF7494463.1"/>
    <property type="molecule type" value="Genomic_DNA"/>
</dbReference>
<sequence length="179" mass="20620">MPYTFGDHLEFIGDDQQAYLIICFMAMTAFGIVVVCYFKKLHAITSIFSCQSRYLLPMDQRKKELLSFNKNLGSLRKTYENIQPIKPIKVNLDAIDLHKIKLASMPQRKSLTETKRVFGTMSPRTVSILKKSKTKILHQVTKSILEQELTVDSIENDQTHHHLNEINENDLHAIDGRSE</sequence>